<dbReference type="SUPFAM" id="SSF51658">
    <property type="entry name" value="Xylose isomerase-like"/>
    <property type="match status" value="1"/>
</dbReference>
<gene>
    <name evidence="2" type="ORF">VQ02_20500</name>
</gene>
<dbReference type="InterPro" id="IPR013022">
    <property type="entry name" value="Xyl_isomerase-like_TIM-brl"/>
</dbReference>
<dbReference type="PANTHER" id="PTHR12110:SF48">
    <property type="entry name" value="BLL3656 PROTEIN"/>
    <property type="match status" value="1"/>
</dbReference>
<protein>
    <recommendedName>
        <fullName evidence="1">Xylose isomerase-like TIM barrel domain-containing protein</fullName>
    </recommendedName>
</protein>
<organism evidence="2 3">
    <name type="scientific">Methylobacterium variabile</name>
    <dbReference type="NCBI Taxonomy" id="298794"/>
    <lineage>
        <taxon>Bacteria</taxon>
        <taxon>Pseudomonadati</taxon>
        <taxon>Pseudomonadota</taxon>
        <taxon>Alphaproteobacteria</taxon>
        <taxon>Hyphomicrobiales</taxon>
        <taxon>Methylobacteriaceae</taxon>
        <taxon>Methylobacterium</taxon>
    </lineage>
</organism>
<dbReference type="Proteomes" id="UP000035955">
    <property type="component" value="Unassembled WGS sequence"/>
</dbReference>
<reference evidence="2 3" key="1">
    <citation type="submission" date="2015-03" db="EMBL/GenBank/DDBJ databases">
        <title>Genome sequencing of Methylobacterium variabile DSM 16961.</title>
        <authorList>
            <person name="Chaudhry V."/>
            <person name="Patil P.B."/>
        </authorList>
    </citation>
    <scope>NUCLEOTIDE SEQUENCE [LARGE SCALE GENOMIC DNA]</scope>
    <source>
        <strain evidence="2 3">DSM 16961</strain>
    </source>
</reference>
<dbReference type="Gene3D" id="3.20.20.150">
    <property type="entry name" value="Divalent-metal-dependent TIM barrel enzymes"/>
    <property type="match status" value="1"/>
</dbReference>
<dbReference type="EMBL" id="LABY01000150">
    <property type="protein sequence ID" value="KMO33573.1"/>
    <property type="molecule type" value="Genomic_DNA"/>
</dbReference>
<name>A0A0J6SJP0_9HYPH</name>
<keyword evidence="3" id="KW-1185">Reference proteome</keyword>
<evidence type="ECO:0000313" key="3">
    <source>
        <dbReference type="Proteomes" id="UP000035955"/>
    </source>
</evidence>
<comment type="caution">
    <text evidence="2">The sequence shown here is derived from an EMBL/GenBank/DDBJ whole genome shotgun (WGS) entry which is preliminary data.</text>
</comment>
<evidence type="ECO:0000313" key="2">
    <source>
        <dbReference type="EMBL" id="KMO33573.1"/>
    </source>
</evidence>
<dbReference type="PANTHER" id="PTHR12110">
    <property type="entry name" value="HYDROXYPYRUVATE ISOMERASE"/>
    <property type="match status" value="1"/>
</dbReference>
<dbReference type="RefSeq" id="WP_048446061.1">
    <property type="nucleotide sequence ID" value="NZ_LABY01000150.1"/>
</dbReference>
<sequence length="268" mass="27520">MSPLSLAHFTVIDADPLALIDVAADAGFDGVGLRLVAPPGAAPIVPVVGDAALQRAIRERLRARAVALLDVEAIWITPETRVTDLAPVLEVAAALGARSVIVSGNDPDDSRLVDNLGHLCEAAARCGLRVMLEFLPYTQVRTLGDAHALLTQVKPADAGILVDALHLSRSGSSPSDLARYDPGLFSLVHLCDAPATIPAPAALRDEARGGRLLPGEGGLPLMALLQAVPPDVVTAVEAPSAAAAGLPPAARAKAAFAASRSLLARLGR</sequence>
<accession>A0A0J6SJP0</accession>
<evidence type="ECO:0000259" key="1">
    <source>
        <dbReference type="Pfam" id="PF01261"/>
    </source>
</evidence>
<proteinExistence type="predicted"/>
<dbReference type="PATRIC" id="fig|298794.3.peg.1441"/>
<dbReference type="InterPro" id="IPR036237">
    <property type="entry name" value="Xyl_isomerase-like_sf"/>
</dbReference>
<dbReference type="Pfam" id="PF01261">
    <property type="entry name" value="AP_endonuc_2"/>
    <property type="match status" value="1"/>
</dbReference>
<feature type="domain" description="Xylose isomerase-like TIM barrel" evidence="1">
    <location>
        <begin position="20"/>
        <end position="228"/>
    </location>
</feature>
<dbReference type="AlphaFoldDB" id="A0A0J6SJP0"/>
<dbReference type="InterPro" id="IPR050312">
    <property type="entry name" value="IolE/XylAMocC-like"/>
</dbReference>